<dbReference type="OrthoDB" id="9846981at2"/>
<protein>
    <submittedName>
        <fullName evidence="1">Uncharacterized protein</fullName>
    </submittedName>
</protein>
<dbReference type="RefSeq" id="WP_133430087.1">
    <property type="nucleotide sequence ID" value="NZ_BMCC01000003.1"/>
</dbReference>
<evidence type="ECO:0000313" key="2">
    <source>
        <dbReference type="Proteomes" id="UP000295328"/>
    </source>
</evidence>
<dbReference type="Proteomes" id="UP000295328">
    <property type="component" value="Unassembled WGS sequence"/>
</dbReference>
<dbReference type="EMBL" id="SCWE01000002">
    <property type="protein sequence ID" value="TDM02076.1"/>
    <property type="molecule type" value="Genomic_DNA"/>
</dbReference>
<proteinExistence type="predicted"/>
<reference evidence="1 2" key="1">
    <citation type="submission" date="2019-01" db="EMBL/GenBank/DDBJ databases">
        <title>Draft genome sequences of the type strains of six Macrococcus species.</title>
        <authorList>
            <person name="Mazhar S."/>
            <person name="Altermann E."/>
            <person name="Hill C."/>
            <person name="Mcauliffe O."/>
        </authorList>
    </citation>
    <scope>NUCLEOTIDE SEQUENCE [LARGE SCALE GENOMIC DNA]</scope>
    <source>
        <strain evidence="1 2">CCM4809</strain>
    </source>
</reference>
<evidence type="ECO:0000313" key="1">
    <source>
        <dbReference type="EMBL" id="TDM02076.1"/>
    </source>
</evidence>
<keyword evidence="2" id="KW-1185">Reference proteome</keyword>
<comment type="caution">
    <text evidence="1">The sequence shown here is derived from an EMBL/GenBank/DDBJ whole genome shotgun (WGS) entry which is preliminary data.</text>
</comment>
<gene>
    <name evidence="1" type="ORF">ERX37_07700</name>
</gene>
<accession>A0A4R6BKC9</accession>
<name>A0A4R6BKC9_9STAP</name>
<organism evidence="1 2">
    <name type="scientific">Macrococcus hajekii</name>
    <dbReference type="NCBI Taxonomy" id="198482"/>
    <lineage>
        <taxon>Bacteria</taxon>
        <taxon>Bacillati</taxon>
        <taxon>Bacillota</taxon>
        <taxon>Bacilli</taxon>
        <taxon>Bacillales</taxon>
        <taxon>Staphylococcaceae</taxon>
        <taxon>Macrococcus</taxon>
    </lineage>
</organism>
<sequence length="87" mass="10269">MNVKLFSKQSIEVSPYTNRYGDVSTRRKETQEEYEARLNDFLEQHHIIDIKPIYDGDWDEGGGGIYCELMVMYEPREVNNPFASKYI</sequence>
<dbReference type="AlphaFoldDB" id="A0A4R6BKC9"/>